<evidence type="ECO:0000256" key="12">
    <source>
        <dbReference type="ARBA" id="ARBA00049280"/>
    </source>
</evidence>
<dbReference type="SMART" id="SM00220">
    <property type="entry name" value="S_TKc"/>
    <property type="match status" value="1"/>
</dbReference>
<feature type="domain" description="GH18" evidence="16">
    <location>
        <begin position="367"/>
        <end position="639"/>
    </location>
</feature>
<evidence type="ECO:0000256" key="7">
    <source>
        <dbReference type="ARBA" id="ARBA00022741"/>
    </source>
</evidence>
<keyword evidence="4" id="KW-0433">Leucine-rich repeat</keyword>
<dbReference type="GO" id="GO:0004693">
    <property type="term" value="F:cyclin-dependent protein serine/threonine kinase activity"/>
    <property type="evidence" value="ECO:0007669"/>
    <property type="project" value="UniProtKB-EC"/>
</dbReference>
<dbReference type="PANTHER" id="PTHR24056:SF495">
    <property type="entry name" value="CYCLIN-DEPENDENT KINASE 8-RELATED"/>
    <property type="match status" value="1"/>
</dbReference>
<comment type="catalytic activity">
    <reaction evidence="10">
        <text>L-threonyl-[protein] + ATP = O-phospho-L-threonyl-[protein] + ADP + H(+)</text>
        <dbReference type="Rhea" id="RHEA:46608"/>
        <dbReference type="Rhea" id="RHEA-COMP:11060"/>
        <dbReference type="Rhea" id="RHEA-COMP:11605"/>
        <dbReference type="ChEBI" id="CHEBI:15378"/>
        <dbReference type="ChEBI" id="CHEBI:30013"/>
        <dbReference type="ChEBI" id="CHEBI:30616"/>
        <dbReference type="ChEBI" id="CHEBI:61977"/>
        <dbReference type="ChEBI" id="CHEBI:456216"/>
        <dbReference type="EC" id="2.7.11.22"/>
    </reaction>
</comment>
<keyword evidence="7 13" id="KW-0547">Nucleotide-binding</keyword>
<gene>
    <name evidence="17" type="ORF">C2E21_6059</name>
</gene>
<reference evidence="17 18" key="1">
    <citation type="journal article" date="2018" name="Plant J.">
        <title>Genome sequences of Chlorella sorokiniana UTEX 1602 and Micractinium conductrix SAG 241.80: implications to maltose excretion by a green alga.</title>
        <authorList>
            <person name="Arriola M.B."/>
            <person name="Velmurugan N."/>
            <person name="Zhang Y."/>
            <person name="Plunkett M.H."/>
            <person name="Hondzo H."/>
            <person name="Barney B.M."/>
        </authorList>
    </citation>
    <scope>NUCLEOTIDE SEQUENCE [LARGE SCALE GENOMIC DNA]</scope>
    <source>
        <strain evidence="18">UTEX 1602</strain>
    </source>
</reference>
<evidence type="ECO:0000256" key="11">
    <source>
        <dbReference type="ARBA" id="ARBA00048367"/>
    </source>
</evidence>
<keyword evidence="3" id="KW-0723">Serine/threonine-protein kinase</keyword>
<keyword evidence="5" id="KW-0808">Transferase</keyword>
<evidence type="ECO:0000256" key="14">
    <source>
        <dbReference type="SAM" id="MobiDB-lite"/>
    </source>
</evidence>
<evidence type="ECO:0000256" key="13">
    <source>
        <dbReference type="PROSITE-ProRule" id="PRU10141"/>
    </source>
</evidence>
<dbReference type="InterPro" id="IPR017441">
    <property type="entry name" value="Protein_kinase_ATP_BS"/>
</dbReference>
<keyword evidence="8 17" id="KW-0418">Kinase</keyword>
<dbReference type="SMART" id="SM00369">
    <property type="entry name" value="LRR_TYP"/>
    <property type="match status" value="6"/>
</dbReference>
<dbReference type="InterPro" id="IPR011009">
    <property type="entry name" value="Kinase-like_dom_sf"/>
</dbReference>
<dbReference type="FunFam" id="1.10.510.10:FF:000785">
    <property type="entry name" value="CMGC/CDK/CDK8 protein kinase"/>
    <property type="match status" value="1"/>
</dbReference>
<dbReference type="Gene3D" id="1.10.510.10">
    <property type="entry name" value="Transferase(Phosphotransferase) domain 1"/>
    <property type="match status" value="1"/>
</dbReference>
<evidence type="ECO:0000256" key="10">
    <source>
        <dbReference type="ARBA" id="ARBA00047811"/>
    </source>
</evidence>
<evidence type="ECO:0000259" key="15">
    <source>
        <dbReference type="PROSITE" id="PS50011"/>
    </source>
</evidence>
<organism evidence="17 18">
    <name type="scientific">Chlorella sorokiniana</name>
    <name type="common">Freshwater green alga</name>
    <dbReference type="NCBI Taxonomy" id="3076"/>
    <lineage>
        <taxon>Eukaryota</taxon>
        <taxon>Viridiplantae</taxon>
        <taxon>Chlorophyta</taxon>
        <taxon>core chlorophytes</taxon>
        <taxon>Trebouxiophyceae</taxon>
        <taxon>Chlorellales</taxon>
        <taxon>Chlorellaceae</taxon>
        <taxon>Chlorella clade</taxon>
        <taxon>Chlorella</taxon>
    </lineage>
</organism>
<evidence type="ECO:0000256" key="4">
    <source>
        <dbReference type="ARBA" id="ARBA00022614"/>
    </source>
</evidence>
<comment type="subcellular location">
    <subcellularLocation>
        <location evidence="1">Cytoplasm</location>
        <location evidence="1">Cytoskeleton</location>
        <location evidence="1">Cilium axoneme</location>
    </subcellularLocation>
</comment>
<dbReference type="InterPro" id="IPR003591">
    <property type="entry name" value="Leu-rich_rpt_typical-subtyp"/>
</dbReference>
<feature type="binding site" evidence="13">
    <location>
        <position position="79"/>
    </location>
    <ligand>
        <name>ATP</name>
        <dbReference type="ChEBI" id="CHEBI:30616"/>
    </ligand>
</feature>
<dbReference type="OrthoDB" id="6284126at2759"/>
<evidence type="ECO:0000259" key="16">
    <source>
        <dbReference type="PROSITE" id="PS51910"/>
    </source>
</evidence>
<evidence type="ECO:0000256" key="3">
    <source>
        <dbReference type="ARBA" id="ARBA00022527"/>
    </source>
</evidence>
<evidence type="ECO:0000256" key="9">
    <source>
        <dbReference type="ARBA" id="ARBA00022840"/>
    </source>
</evidence>
<dbReference type="EMBL" id="LHPG02000011">
    <property type="protein sequence ID" value="PRW45498.1"/>
    <property type="molecule type" value="Genomic_DNA"/>
</dbReference>
<dbReference type="InterPro" id="IPR017853">
    <property type="entry name" value="GH"/>
</dbReference>
<proteinExistence type="inferred from homology"/>
<dbReference type="PANTHER" id="PTHR24056">
    <property type="entry name" value="CELL DIVISION PROTEIN KINASE"/>
    <property type="match status" value="1"/>
</dbReference>
<dbReference type="GO" id="GO:0008353">
    <property type="term" value="F:RNA polymerase II CTD heptapeptide repeat kinase activity"/>
    <property type="evidence" value="ECO:0007669"/>
    <property type="project" value="UniProtKB-EC"/>
</dbReference>
<evidence type="ECO:0000313" key="18">
    <source>
        <dbReference type="Proteomes" id="UP000239899"/>
    </source>
</evidence>
<keyword evidence="9 13" id="KW-0067">ATP-binding</keyword>
<dbReference type="PROSITE" id="PS50011">
    <property type="entry name" value="PROTEIN_KINASE_DOM"/>
    <property type="match status" value="1"/>
</dbReference>
<dbReference type="InterPro" id="IPR032675">
    <property type="entry name" value="LRR_dom_sf"/>
</dbReference>
<dbReference type="GO" id="GO:0005975">
    <property type="term" value="P:carbohydrate metabolic process"/>
    <property type="evidence" value="ECO:0007669"/>
    <property type="project" value="InterPro"/>
</dbReference>
<dbReference type="SUPFAM" id="SSF52058">
    <property type="entry name" value="L domain-like"/>
    <property type="match status" value="2"/>
</dbReference>
<dbReference type="Gene3D" id="3.20.20.80">
    <property type="entry name" value="Glycosidases"/>
    <property type="match status" value="1"/>
</dbReference>
<dbReference type="SUPFAM" id="SSF56112">
    <property type="entry name" value="Protein kinase-like (PK-like)"/>
    <property type="match status" value="1"/>
</dbReference>
<evidence type="ECO:0000256" key="6">
    <source>
        <dbReference type="ARBA" id="ARBA00022737"/>
    </source>
</evidence>
<keyword evidence="6" id="KW-0677">Repeat</keyword>
<evidence type="ECO:0000313" key="17">
    <source>
        <dbReference type="EMBL" id="PRW45498.1"/>
    </source>
</evidence>
<dbReference type="GO" id="GO:0005524">
    <property type="term" value="F:ATP binding"/>
    <property type="evidence" value="ECO:0007669"/>
    <property type="project" value="UniProtKB-UniRule"/>
</dbReference>
<protein>
    <submittedName>
        <fullName evidence="17">Cyclin-dependent kinase E-1</fullName>
    </submittedName>
</protein>
<dbReference type="Pfam" id="PF00069">
    <property type="entry name" value="Pkinase"/>
    <property type="match status" value="1"/>
</dbReference>
<comment type="caution">
    <text evidence="17">The sequence shown here is derived from an EMBL/GenBank/DDBJ whole genome shotgun (WGS) entry which is preliminary data.</text>
</comment>
<evidence type="ECO:0000256" key="5">
    <source>
        <dbReference type="ARBA" id="ARBA00022679"/>
    </source>
</evidence>
<feature type="compositionally biased region" description="Low complexity" evidence="14">
    <location>
        <begin position="1"/>
        <end position="22"/>
    </location>
</feature>
<dbReference type="PROSITE" id="PS00108">
    <property type="entry name" value="PROTEIN_KINASE_ST"/>
    <property type="match status" value="1"/>
</dbReference>
<comment type="catalytic activity">
    <reaction evidence="12">
        <text>[DNA-directed RNA polymerase] + ATP = phospho-[DNA-directed RNA polymerase] + ADP + H(+)</text>
        <dbReference type="Rhea" id="RHEA:10216"/>
        <dbReference type="Rhea" id="RHEA-COMP:11321"/>
        <dbReference type="Rhea" id="RHEA-COMP:11322"/>
        <dbReference type="ChEBI" id="CHEBI:15378"/>
        <dbReference type="ChEBI" id="CHEBI:30616"/>
        <dbReference type="ChEBI" id="CHEBI:43176"/>
        <dbReference type="ChEBI" id="CHEBI:68546"/>
        <dbReference type="ChEBI" id="CHEBI:456216"/>
        <dbReference type="EC" id="2.7.11.23"/>
    </reaction>
</comment>
<evidence type="ECO:0000256" key="2">
    <source>
        <dbReference type="ARBA" id="ARBA00006485"/>
    </source>
</evidence>
<dbReference type="GO" id="GO:0005930">
    <property type="term" value="C:axoneme"/>
    <property type="evidence" value="ECO:0007669"/>
    <property type="project" value="UniProtKB-SubCell"/>
</dbReference>
<dbReference type="InterPro" id="IPR050108">
    <property type="entry name" value="CDK"/>
</dbReference>
<dbReference type="SUPFAM" id="SSF51445">
    <property type="entry name" value="(Trans)glycosidases"/>
    <property type="match status" value="1"/>
</dbReference>
<comment type="similarity">
    <text evidence="2">Belongs to the protein kinase superfamily. CMGC Ser/Thr protein kinase family. CDC2/CDKX subfamily.</text>
</comment>
<evidence type="ECO:0000256" key="1">
    <source>
        <dbReference type="ARBA" id="ARBA00004430"/>
    </source>
</evidence>
<dbReference type="Proteomes" id="UP000239899">
    <property type="component" value="Unassembled WGS sequence"/>
</dbReference>
<dbReference type="Gene3D" id="3.30.200.20">
    <property type="entry name" value="Phosphorylase Kinase, domain 1"/>
    <property type="match status" value="1"/>
</dbReference>
<dbReference type="Pfam" id="PF13516">
    <property type="entry name" value="LRR_6"/>
    <property type="match status" value="1"/>
</dbReference>
<dbReference type="InterPro" id="IPR001611">
    <property type="entry name" value="Leu-rich_rpt"/>
</dbReference>
<sequence>MPNAKQTAAGPASQQQQQQGTVGAAGGGGSSGGRVLEGGVPPLLLAKGYDVLGVIGEGTFGRVYLARHASQPGRFLALKHMKPPHKEAEGLCATALREVKLLKALNHPNIMSLEAIHMLPAELSLCLAFPYAETDLYDVIKHHRERGTAMLPHVFKSVMYQLLAGVCYLHDSWVLHRDLKPSNILLEQGRLKIADFGLARSVRQPLEPLWNNGVVVTIWYRAPELLLDARHYTGAVDVWAIGCIMAELLLLRPLFQGEERKGSPDAFQDDQLNRIFTALGHPNTHTPWPDVASLRHWRDNTGGCRQPRPEHGSVNLKQLLWENSPLLRAFPKPDTLLDLLLGMLVLDPVNRITASAALQHEWFRQDPLPSAYVGARPLGRPLPPLAAAPSHPAVPLHLLYAFARDAAHDGRFEFYDPWQLESACAQQCSSQRGMLSLAGAGFAWGPALPLEQWVANAAASLQALLEKYNLVGLDINYEEGLDGPAGDSFAPGMAGVIGRLKAWRPQLLVTIAPFDAVWGCYKQLLQLAGSSIDYIHWQVYAELESPETTAEQVVAAYERLAAELGGYGKLTLGVNTEPDQQRGAELPAMLEAFRVLRARGIGGAFVWALDNSCGCGDPTRINCLPDPLLGRIFAAAGRQAGAAIPLVSRHWGHVFFSEAALWRSLALTASSLHEADQSFQAGHQWFAAKASLLRRVGGFVQQLCYSQRVMFLVDYDEGLQAAELLDMQQRAAASGSGWRLGSSVLAHLSPATLQSLELEWVEVDAAAGAALRSLTGLTQLKFICHGRVPDPLVAALPSLAQLQRLELSSIKGTLPTALPAALQQLAQLTALHCKSNDSLPDLSAVLPLSQLRRLEWLERRQVGVLQLDWQQALAQLPSLEDWTVTSYSRDLHHGSLQAGDAVLESCSATGCNRAGGTLANLQLADIRTMPSLQRLAAAWLLPGWQLSALRCLSLFSTQLPLLGVQNCPFLAHLTRLQLSHCRLSDPDALAAFGALLHQAPALHTLAIHNCFHTQTLPQALVSHTGLLRLCLKHNWLEQLPAGPFLDTLESLDLTNNSWSAVPPALAAATNLTELSLADNSIAAVSMDTLPDVLLGRIFTAAGRQAGDAITLVSFSEPALWRTLELNTKSLPEEEGQARQWIESKAHLLRRVGGALQRMHYSKGFGDLPEFAGMQQLAAAVFSGWRLGSVLACLSPSSLQELEVSGAVVDASGAAQMRSFTRLTKLSIGSWDPIPAHLVAALPNLPQLQSLKLSGSAMPPGLAQGLCQLTQLTSLMCDSSEQLPDLSALFPLSQLRELQWQQELQSGFVRLDVRQLTARLPQLESWSAGIFTTNPQHCGLQVGDASLLSCGAAGYSRTDGTIQELTLSAIQHMPSLQQLVAAALPAGTQPCQLRRPPAASVSLGSRMHQEPFPPALASRTGLHHLSLCGAGLTALPTGPYSASLQSLELTSNSLTSLPTALAAATNLTELSLAGSAGLEWPEQWLAGKASLLRRVGGCLHKLQFSQRLDYGEEVDDILDMQQWAAESSINWQLGSTVLACLGPAALQSLELEWAEMDDAAVAALRRLTGLTELKLGCHEAVPSAAVAALPSLPQLQSLTLRGGAMPQGLPAALRHLSRQLTRFSCSSHEPLPPLSIIGGAVVGSCTLECIHQSGSTAYKLSFSTIEHVPSLQHMVAAALPVGTQPTQLRRLAMYHSRLSLAAVLHCPFLGCLTNLVLSFCRFPDDGVPAGVAAILQQAPRLQCLSIIGSMFESPFSPTLTSRTGLRHLSLKSNVMQELPPGPYLHSLESLDLGFNGWSRVPPSLAAATRLTALSLATNSHLVLSTADVDGVLSRLPRLRQLYLDTDRVAPAVLAYLSQCAPQLEVADEPRYTQWQPLD</sequence>
<dbReference type="InterPro" id="IPR000719">
    <property type="entry name" value="Prot_kinase_dom"/>
</dbReference>
<dbReference type="SUPFAM" id="SSF52047">
    <property type="entry name" value="RNI-like"/>
    <property type="match status" value="2"/>
</dbReference>
<feature type="domain" description="Protein kinase" evidence="15">
    <location>
        <begin position="49"/>
        <end position="363"/>
    </location>
</feature>
<accession>A0A2P6TME6</accession>
<dbReference type="InterPro" id="IPR008271">
    <property type="entry name" value="Ser/Thr_kinase_AS"/>
</dbReference>
<dbReference type="GO" id="GO:0016592">
    <property type="term" value="C:mediator complex"/>
    <property type="evidence" value="ECO:0007669"/>
    <property type="project" value="TreeGrafter"/>
</dbReference>
<dbReference type="STRING" id="3076.A0A2P6TME6"/>
<dbReference type="PROSITE" id="PS00107">
    <property type="entry name" value="PROTEIN_KINASE_ATP"/>
    <property type="match status" value="1"/>
</dbReference>
<comment type="catalytic activity">
    <reaction evidence="11">
        <text>L-seryl-[protein] + ATP = O-phospho-L-seryl-[protein] + ADP + H(+)</text>
        <dbReference type="Rhea" id="RHEA:17989"/>
        <dbReference type="Rhea" id="RHEA-COMP:9863"/>
        <dbReference type="Rhea" id="RHEA-COMP:11604"/>
        <dbReference type="ChEBI" id="CHEBI:15378"/>
        <dbReference type="ChEBI" id="CHEBI:29999"/>
        <dbReference type="ChEBI" id="CHEBI:30616"/>
        <dbReference type="ChEBI" id="CHEBI:83421"/>
        <dbReference type="ChEBI" id="CHEBI:456216"/>
        <dbReference type="EC" id="2.7.11.22"/>
    </reaction>
</comment>
<keyword evidence="18" id="KW-1185">Reference proteome</keyword>
<dbReference type="PROSITE" id="PS51910">
    <property type="entry name" value="GH18_2"/>
    <property type="match status" value="1"/>
</dbReference>
<evidence type="ECO:0000256" key="8">
    <source>
        <dbReference type="ARBA" id="ARBA00022777"/>
    </source>
</evidence>
<feature type="region of interest" description="Disordered" evidence="14">
    <location>
        <begin position="1"/>
        <end position="30"/>
    </location>
</feature>
<dbReference type="Gene3D" id="3.80.10.10">
    <property type="entry name" value="Ribonuclease Inhibitor"/>
    <property type="match status" value="5"/>
</dbReference>
<dbReference type="InterPro" id="IPR001223">
    <property type="entry name" value="Glyco_hydro18_cat"/>
</dbReference>
<name>A0A2P6TME6_CHLSO</name>